<dbReference type="GO" id="GO:0008270">
    <property type="term" value="F:zinc ion binding"/>
    <property type="evidence" value="ECO:0007669"/>
    <property type="project" value="InterPro"/>
</dbReference>
<name>A0A1M5IWR1_9FLAO</name>
<proteinExistence type="inferred from homology"/>
<comment type="cofactor">
    <cofactor evidence="1 5">
        <name>Zn(2+)</name>
        <dbReference type="ChEBI" id="CHEBI:29105"/>
    </cofactor>
</comment>
<feature type="domain" description="Alcohol dehydrogenase-like N-terminal" evidence="7">
    <location>
        <begin position="25"/>
        <end position="149"/>
    </location>
</feature>
<evidence type="ECO:0000256" key="5">
    <source>
        <dbReference type="RuleBase" id="RU361277"/>
    </source>
</evidence>
<evidence type="ECO:0000313" key="8">
    <source>
        <dbReference type="EMBL" id="SHG32762.1"/>
    </source>
</evidence>
<dbReference type="SUPFAM" id="SSF50129">
    <property type="entry name" value="GroES-like"/>
    <property type="match status" value="1"/>
</dbReference>
<keyword evidence="2 5" id="KW-0479">Metal-binding</keyword>
<evidence type="ECO:0000259" key="7">
    <source>
        <dbReference type="Pfam" id="PF08240"/>
    </source>
</evidence>
<dbReference type="PROSITE" id="PS00059">
    <property type="entry name" value="ADH_ZINC"/>
    <property type="match status" value="1"/>
</dbReference>
<dbReference type="InterPro" id="IPR011032">
    <property type="entry name" value="GroES-like_sf"/>
</dbReference>
<dbReference type="RefSeq" id="WP_073414583.1">
    <property type="nucleotide sequence ID" value="NZ_FQWC01000002.1"/>
</dbReference>
<dbReference type="Proteomes" id="UP000184071">
    <property type="component" value="Unassembled WGS sequence"/>
</dbReference>
<evidence type="ECO:0000256" key="3">
    <source>
        <dbReference type="ARBA" id="ARBA00022833"/>
    </source>
</evidence>
<reference evidence="9" key="1">
    <citation type="submission" date="2016-11" db="EMBL/GenBank/DDBJ databases">
        <authorList>
            <person name="Varghese N."/>
            <person name="Submissions S."/>
        </authorList>
    </citation>
    <scope>NUCLEOTIDE SEQUENCE [LARGE SCALE GENOMIC DNA]</scope>
    <source>
        <strain evidence="9">DSM 17963</strain>
    </source>
</reference>
<evidence type="ECO:0000259" key="6">
    <source>
        <dbReference type="Pfam" id="PF00107"/>
    </source>
</evidence>
<dbReference type="PANTHER" id="PTHR42813">
    <property type="entry name" value="ZINC-TYPE ALCOHOL DEHYDROGENASE-LIKE"/>
    <property type="match status" value="1"/>
</dbReference>
<dbReference type="SUPFAM" id="SSF51735">
    <property type="entry name" value="NAD(P)-binding Rossmann-fold domains"/>
    <property type="match status" value="1"/>
</dbReference>
<dbReference type="AlphaFoldDB" id="A0A1M5IWR1"/>
<keyword evidence="4" id="KW-0560">Oxidoreductase</keyword>
<evidence type="ECO:0000313" key="9">
    <source>
        <dbReference type="Proteomes" id="UP000184071"/>
    </source>
</evidence>
<dbReference type="InterPro" id="IPR013154">
    <property type="entry name" value="ADH-like_N"/>
</dbReference>
<comment type="similarity">
    <text evidence="5">Belongs to the zinc-containing alcohol dehydrogenase family.</text>
</comment>
<evidence type="ECO:0000256" key="2">
    <source>
        <dbReference type="ARBA" id="ARBA00022723"/>
    </source>
</evidence>
<keyword evidence="9" id="KW-1185">Reference proteome</keyword>
<organism evidence="8 9">
    <name type="scientific">Flavobacterium defluvii</name>
    <dbReference type="NCBI Taxonomy" id="370979"/>
    <lineage>
        <taxon>Bacteria</taxon>
        <taxon>Pseudomonadati</taxon>
        <taxon>Bacteroidota</taxon>
        <taxon>Flavobacteriia</taxon>
        <taxon>Flavobacteriales</taxon>
        <taxon>Flavobacteriaceae</taxon>
        <taxon>Flavobacterium</taxon>
    </lineage>
</organism>
<keyword evidence="3 5" id="KW-0862">Zinc</keyword>
<sequence length="389" mass="42295">MKAAVIHGPGSIKYDTVDDPILKEKDDIILKVTSTAICGSDLHIYSGGLPQPRPMVLGHEFMGIVEETGSAVTHLKRGDRVVVPFPIACGNCFFCNHDVPGNCEHSNPEHYGPEGGILTEKGGALFGYTDLYGGYDGGQSQYVRVPYANYGPRIVPEDLSDEQVLFLTDIFPTGYTGVDWGEVKGGETVAIFGSGPVGIMSAKSAWLRGAAQVIVVDTLQYRLDKAKATTGATTILWEDGPKDVIEQIRALTNGRGADVCIDAVGFEPERNLTDRIKATINFEKGSIKVLEACMSAVRRSGIVSVLGVYPVNYDNFPLGQFFDKGIVLKGGQAPAHKHIDKLLDYVVQGRVKLDDIITHRLPLSEISHAYDIFKKKEDGCVKVVLDPWK</sequence>
<dbReference type="Pfam" id="PF00107">
    <property type="entry name" value="ADH_zinc_N"/>
    <property type="match status" value="1"/>
</dbReference>
<dbReference type="Gene3D" id="3.90.180.10">
    <property type="entry name" value="Medium-chain alcohol dehydrogenases, catalytic domain"/>
    <property type="match status" value="1"/>
</dbReference>
<dbReference type="Pfam" id="PF08240">
    <property type="entry name" value="ADH_N"/>
    <property type="match status" value="1"/>
</dbReference>
<dbReference type="CDD" id="cd08283">
    <property type="entry name" value="FDH_like_1"/>
    <property type="match status" value="1"/>
</dbReference>
<dbReference type="OrthoDB" id="9787435at2"/>
<dbReference type="Gene3D" id="3.40.50.720">
    <property type="entry name" value="NAD(P)-binding Rossmann-like Domain"/>
    <property type="match status" value="1"/>
</dbReference>
<dbReference type="InterPro" id="IPR002328">
    <property type="entry name" value="ADH_Zn_CS"/>
</dbReference>
<dbReference type="InterPro" id="IPR036291">
    <property type="entry name" value="NAD(P)-bd_dom_sf"/>
</dbReference>
<dbReference type="GO" id="GO:0016491">
    <property type="term" value="F:oxidoreductase activity"/>
    <property type="evidence" value="ECO:0007669"/>
    <property type="project" value="UniProtKB-KW"/>
</dbReference>
<evidence type="ECO:0000256" key="4">
    <source>
        <dbReference type="ARBA" id="ARBA00023002"/>
    </source>
</evidence>
<dbReference type="EMBL" id="FQWC01000002">
    <property type="protein sequence ID" value="SHG32762.1"/>
    <property type="molecule type" value="Genomic_DNA"/>
</dbReference>
<accession>A0A1M5IWR1</accession>
<feature type="domain" description="Alcohol dehydrogenase-like C-terminal" evidence="6">
    <location>
        <begin position="196"/>
        <end position="265"/>
    </location>
</feature>
<protein>
    <submittedName>
        <fullName evidence="8">Threonine dehydrogenase</fullName>
    </submittedName>
</protein>
<dbReference type="PANTHER" id="PTHR42813:SF2">
    <property type="entry name" value="DEHYDROGENASE, ZINC-CONTAINING, PUTATIVE (AFU_ORTHOLOGUE AFUA_2G02810)-RELATED"/>
    <property type="match status" value="1"/>
</dbReference>
<dbReference type="STRING" id="370979.SAMN05443663_102534"/>
<gene>
    <name evidence="8" type="ORF">SAMN05443663_102534</name>
</gene>
<evidence type="ECO:0000256" key="1">
    <source>
        <dbReference type="ARBA" id="ARBA00001947"/>
    </source>
</evidence>
<dbReference type="InterPro" id="IPR013149">
    <property type="entry name" value="ADH-like_C"/>
</dbReference>